<protein>
    <submittedName>
        <fullName evidence="2">Uncharacterized protein</fullName>
    </submittedName>
</protein>
<dbReference type="EMBL" id="CAEY01001062">
    <property type="status" value="NOT_ANNOTATED_CDS"/>
    <property type="molecule type" value="Genomic_DNA"/>
</dbReference>
<feature type="region of interest" description="Disordered" evidence="1">
    <location>
        <begin position="15"/>
        <end position="43"/>
    </location>
</feature>
<sequence>MRSIVEPLVRLSMSTATPSNSQTLSTLCPSEANQCSKRNSYPD</sequence>
<dbReference type="HOGENOM" id="CLU_3242792_0_0_1"/>
<evidence type="ECO:0000313" key="3">
    <source>
        <dbReference type="Proteomes" id="UP000015104"/>
    </source>
</evidence>
<dbReference type="EnsemblMetazoa" id="tetur37g00180.1">
    <property type="protein sequence ID" value="tetur37g00180.1"/>
    <property type="gene ID" value="tetur37g00180"/>
</dbReference>
<evidence type="ECO:0000313" key="2">
    <source>
        <dbReference type="EnsemblMetazoa" id="tetur37g00180.1"/>
    </source>
</evidence>
<dbReference type="AlphaFoldDB" id="T1L3Y9"/>
<name>T1L3Y9_TETUR</name>
<proteinExistence type="predicted"/>
<organism evidence="2 3">
    <name type="scientific">Tetranychus urticae</name>
    <name type="common">Two-spotted spider mite</name>
    <dbReference type="NCBI Taxonomy" id="32264"/>
    <lineage>
        <taxon>Eukaryota</taxon>
        <taxon>Metazoa</taxon>
        <taxon>Ecdysozoa</taxon>
        <taxon>Arthropoda</taxon>
        <taxon>Chelicerata</taxon>
        <taxon>Arachnida</taxon>
        <taxon>Acari</taxon>
        <taxon>Acariformes</taxon>
        <taxon>Trombidiformes</taxon>
        <taxon>Prostigmata</taxon>
        <taxon>Eleutherengona</taxon>
        <taxon>Raphignathae</taxon>
        <taxon>Tetranychoidea</taxon>
        <taxon>Tetranychidae</taxon>
        <taxon>Tetranychus</taxon>
    </lineage>
</organism>
<evidence type="ECO:0000256" key="1">
    <source>
        <dbReference type="SAM" id="MobiDB-lite"/>
    </source>
</evidence>
<dbReference type="Proteomes" id="UP000015104">
    <property type="component" value="Unassembled WGS sequence"/>
</dbReference>
<keyword evidence="3" id="KW-1185">Reference proteome</keyword>
<accession>T1L3Y9</accession>
<reference evidence="2" key="2">
    <citation type="submission" date="2015-06" db="UniProtKB">
        <authorList>
            <consortium name="EnsemblMetazoa"/>
        </authorList>
    </citation>
    <scope>IDENTIFICATION</scope>
</reference>
<reference evidence="3" key="1">
    <citation type="submission" date="2011-08" db="EMBL/GenBank/DDBJ databases">
        <authorList>
            <person name="Rombauts S."/>
        </authorList>
    </citation>
    <scope>NUCLEOTIDE SEQUENCE</scope>
    <source>
        <strain evidence="3">London</strain>
    </source>
</reference>